<gene>
    <name evidence="1" type="ORF">HMH01_09390</name>
</gene>
<evidence type="ECO:0000313" key="2">
    <source>
        <dbReference type="Proteomes" id="UP000572377"/>
    </source>
</evidence>
<sequence length="197" mass="22045">MEQHSTHEDILAFWLEETTPEQWYRQDDALDAEIRRRFAALWEKAHAAGRAPFSGGARASLANLILLDQFPRNLFRGEGRAFATDALALGVARDAIARGEDMEIDPPARQFFYLPFMHAEDLALQDAGIAHFERAMPGTDNILHARAHREIIRRFGRFPYRNGALGRKTTPEEQALLDDGGYGAVVRQMQGGSEPGA</sequence>
<dbReference type="RefSeq" id="WP_171324594.1">
    <property type="nucleotide sequence ID" value="NZ_JABFBC010000001.1"/>
</dbReference>
<keyword evidence="2" id="KW-1185">Reference proteome</keyword>
<dbReference type="SUPFAM" id="SSF48452">
    <property type="entry name" value="TPR-like"/>
    <property type="match status" value="1"/>
</dbReference>
<dbReference type="Pfam" id="PF06041">
    <property type="entry name" value="DUF924"/>
    <property type="match status" value="1"/>
</dbReference>
<protein>
    <submittedName>
        <fullName evidence="1">DUF924 domain-containing protein</fullName>
    </submittedName>
</protein>
<comment type="caution">
    <text evidence="1">The sequence shown here is derived from an EMBL/GenBank/DDBJ whole genome shotgun (WGS) entry which is preliminary data.</text>
</comment>
<dbReference type="AlphaFoldDB" id="A0A849L2R2"/>
<dbReference type="InterPro" id="IPR010323">
    <property type="entry name" value="DUF924"/>
</dbReference>
<dbReference type="Proteomes" id="UP000572377">
    <property type="component" value="Unassembled WGS sequence"/>
</dbReference>
<proteinExistence type="predicted"/>
<dbReference type="Gene3D" id="1.20.58.320">
    <property type="entry name" value="TPR-like"/>
    <property type="match status" value="1"/>
</dbReference>
<dbReference type="Gene3D" id="1.25.40.10">
    <property type="entry name" value="Tetratricopeptide repeat domain"/>
    <property type="match status" value="1"/>
</dbReference>
<reference evidence="1 2" key="1">
    <citation type="submission" date="2020-05" db="EMBL/GenBank/DDBJ databases">
        <title>Gimesia benthica sp. nov., a novel planctomycete isolated from a deep-sea water sample of the Northwest Indian Ocean.</title>
        <authorList>
            <person name="Wang J."/>
            <person name="Ruan C."/>
            <person name="Song L."/>
            <person name="Zhu Y."/>
            <person name="Li A."/>
            <person name="Zheng X."/>
            <person name="Wang L."/>
            <person name="Lu Z."/>
            <person name="Huang Y."/>
            <person name="Du W."/>
            <person name="Zhou Y."/>
            <person name="Huang L."/>
            <person name="Dai X."/>
        </authorList>
    </citation>
    <scope>NUCLEOTIDE SEQUENCE [LARGE SCALE GENOMIC DNA]</scope>
    <source>
        <strain evidence="1 2">YYQ-30</strain>
    </source>
</reference>
<dbReference type="InterPro" id="IPR011990">
    <property type="entry name" value="TPR-like_helical_dom_sf"/>
</dbReference>
<dbReference type="EMBL" id="JABFBC010000001">
    <property type="protein sequence ID" value="NNU80648.1"/>
    <property type="molecule type" value="Genomic_DNA"/>
</dbReference>
<name>A0A849L2R2_9RHOB</name>
<evidence type="ECO:0000313" key="1">
    <source>
        <dbReference type="EMBL" id="NNU80648.1"/>
    </source>
</evidence>
<organism evidence="1 2">
    <name type="scientific">Halovulum dunhuangense</name>
    <dbReference type="NCBI Taxonomy" id="1505036"/>
    <lineage>
        <taxon>Bacteria</taxon>
        <taxon>Pseudomonadati</taxon>
        <taxon>Pseudomonadota</taxon>
        <taxon>Alphaproteobacteria</taxon>
        <taxon>Rhodobacterales</taxon>
        <taxon>Paracoccaceae</taxon>
        <taxon>Halovulum</taxon>
    </lineage>
</organism>
<accession>A0A849L2R2</accession>